<dbReference type="Pfam" id="PF12697">
    <property type="entry name" value="Abhydrolase_6"/>
    <property type="match status" value="1"/>
</dbReference>
<evidence type="ECO:0000259" key="1">
    <source>
        <dbReference type="Pfam" id="PF12697"/>
    </source>
</evidence>
<dbReference type="InterPro" id="IPR029058">
    <property type="entry name" value="AB_hydrolase_fold"/>
</dbReference>
<name>A0ABU8LT69_9MICO</name>
<evidence type="ECO:0000313" key="2">
    <source>
        <dbReference type="EMBL" id="MEJ1154490.1"/>
    </source>
</evidence>
<dbReference type="Gene3D" id="3.40.50.1820">
    <property type="entry name" value="alpha/beta hydrolase"/>
    <property type="match status" value="1"/>
</dbReference>
<dbReference type="InterPro" id="IPR050266">
    <property type="entry name" value="AB_hydrolase_sf"/>
</dbReference>
<comment type="caution">
    <text evidence="2">The sequence shown here is derived from an EMBL/GenBank/DDBJ whole genome shotgun (WGS) entry which is preliminary data.</text>
</comment>
<evidence type="ECO:0000313" key="3">
    <source>
        <dbReference type="Proteomes" id="UP001368654"/>
    </source>
</evidence>
<dbReference type="EMBL" id="JBBDGL010000001">
    <property type="protein sequence ID" value="MEJ1154490.1"/>
    <property type="molecule type" value="Genomic_DNA"/>
</dbReference>
<keyword evidence="2" id="KW-0378">Hydrolase</keyword>
<feature type="domain" description="AB hydrolase-1" evidence="1">
    <location>
        <begin position="23"/>
        <end position="247"/>
    </location>
</feature>
<dbReference type="InterPro" id="IPR000073">
    <property type="entry name" value="AB_hydrolase_1"/>
</dbReference>
<dbReference type="PANTHER" id="PTHR43798:SF33">
    <property type="entry name" value="HYDROLASE, PUTATIVE (AFU_ORTHOLOGUE AFUA_2G14860)-RELATED"/>
    <property type="match status" value="1"/>
</dbReference>
<reference evidence="2 3" key="1">
    <citation type="submission" date="2024-02" db="EMBL/GenBank/DDBJ databases">
        <authorList>
            <person name="Saticioglu I.B."/>
        </authorList>
    </citation>
    <scope>NUCLEOTIDE SEQUENCE [LARGE SCALE GENOMIC DNA]</scope>
    <source>
        <strain evidence="2 3">Mu-86</strain>
    </source>
</reference>
<proteinExistence type="predicted"/>
<dbReference type="SUPFAM" id="SSF53474">
    <property type="entry name" value="alpha/beta-Hydrolases"/>
    <property type="match status" value="1"/>
</dbReference>
<protein>
    <submittedName>
        <fullName evidence="2">Alpha/beta hydrolase</fullName>
    </submittedName>
</protein>
<dbReference type="GO" id="GO:0016787">
    <property type="term" value="F:hydrolase activity"/>
    <property type="evidence" value="ECO:0007669"/>
    <property type="project" value="UniProtKB-KW"/>
</dbReference>
<keyword evidence="3" id="KW-1185">Reference proteome</keyword>
<organism evidence="2 3">
    <name type="scientific">Microbacterium marmarense</name>
    <dbReference type="NCBI Taxonomy" id="3122051"/>
    <lineage>
        <taxon>Bacteria</taxon>
        <taxon>Bacillati</taxon>
        <taxon>Actinomycetota</taxon>
        <taxon>Actinomycetes</taxon>
        <taxon>Micrococcales</taxon>
        <taxon>Microbacteriaceae</taxon>
        <taxon>Microbacterium</taxon>
    </lineage>
</organism>
<gene>
    <name evidence="2" type="ORF">WDU96_02615</name>
</gene>
<accession>A0ABU8LT69</accession>
<dbReference type="PANTHER" id="PTHR43798">
    <property type="entry name" value="MONOACYLGLYCEROL LIPASE"/>
    <property type="match status" value="1"/>
</dbReference>
<dbReference type="RefSeq" id="WP_337336926.1">
    <property type="nucleotide sequence ID" value="NZ_JBBDGL010000001.1"/>
</dbReference>
<dbReference type="Proteomes" id="UP001368654">
    <property type="component" value="Unassembled WGS sequence"/>
</dbReference>
<sequence length="259" mass="28414">MTDVAGSTPITLAHDIQGSGPLVVLIHGITERKESWDPIDLGDEFEVLRVDVRGHGDSPLQSPYDPRTLAADVHATVEAVRPGAVPLVIGHSMGGIIATAYGVLFPTVGVINIDQALALGDMQKKVKSLEPLLKSPLFPVLVSSMFRSMRGVLPREENKRLSRLRTPRREVVLGAWAPMLQQTPEELVETVKQLTAFPSDVPYLFIVGIDPGEDYYAWLAESIPSSTYEVWQQGHYPHLVEPERFVAKVKEFAATSSPS</sequence>